<feature type="compositionally biased region" description="Basic and acidic residues" evidence="7">
    <location>
        <begin position="537"/>
        <end position="547"/>
    </location>
</feature>
<feature type="compositionally biased region" description="Basic and acidic residues" evidence="7">
    <location>
        <begin position="1108"/>
        <end position="1126"/>
    </location>
</feature>
<accession>A0A6A3P172</accession>
<evidence type="ECO:0000256" key="1">
    <source>
        <dbReference type="ARBA" id="ARBA00022723"/>
    </source>
</evidence>
<keyword evidence="3" id="KW-0862">Zinc</keyword>
<keyword evidence="13" id="KW-1185">Reference proteome</keyword>
<dbReference type="InterPro" id="IPR000504">
    <property type="entry name" value="RRM_dom"/>
</dbReference>
<feature type="domain" description="RRM" evidence="8">
    <location>
        <begin position="1292"/>
        <end position="1377"/>
    </location>
</feature>
<gene>
    <name evidence="10" type="ORF">PR001_g4211</name>
    <name evidence="11" type="ORF">PR003_g4131</name>
</gene>
<keyword evidence="2 6" id="KW-0863">Zinc-finger</keyword>
<feature type="compositionally biased region" description="Polar residues" evidence="7">
    <location>
        <begin position="1026"/>
        <end position="1036"/>
    </location>
</feature>
<feature type="compositionally biased region" description="Polar residues" evidence="7">
    <location>
        <begin position="449"/>
        <end position="459"/>
    </location>
</feature>
<sequence length="1467" mass="161382">MGDSATDLWDSELLRTRHWLAAQHRDDQQEHAQRFKRVNAHISFKDHQRSLQSDAAASEEEDDDHLALEFLGDVEASDMTTLLQAEAAKLAASVPPVEDGPPLESRMPSPAELMQPLAMPTNLASPTLKPKTKAVPMSQLDPKPVRTATTSSATLGNDAAVQELMQDLQLDVTQLQSDGEETKTEESTPPHLLKDFGGNSKGVNGGVEQTGNAAAGSTQSKYMQQVSLKSPQDPHKKVAVQAATKTDDVGDEMSSWVSGYRDPEVIRRKENLRRKRKHTHRFGMSSEEEQRQVLRRVKHITNDSDSESEDDFSSDYSPAEEEEVPEPDEPEVVDLLSDDYLDSDEDKKPVKRRRKRLRQGSATQQKKKSRSRKPAVTRRLSQQVSTNEAPLQSEKTPEAQAPVVSAAIEANDVVATTKNVPMEVSDEDAGDSNQPIEFLSSEDEAGGSDKSSAPTTANGTPEKMVESDATKGSTILRLKIPEGFRSPQTLQGASHNTQQVQTNHANADKAPSKLSGRTDNSAAVADTLSGVASHQSASDEQRAKDYDQPGNEETIQQFADANDDDADLSDTGTVDLEGENLSVENEESNTGAEVTSTGELAGNDAGAPREEVAENVDNVLKNSDSKTSGEDGEMEDEDVSEAETEILEDDEPDTDDLGLQYSDDSDADDKPVDSKKNDTGDQMNSSSDKKDGATSVRNTQEDGNGDGTGKSMNVKSGDKAVDSSTAGVQQFFDLKPLKLKPKAKTTTTTSPKPLPVHDYAETHLKKGNNNAKKATLETKQTPSPEKPSVGSNGLRPSKKPIATSTVMKGKFAVTRRSTKMLEPEDTPGAERPHKSQYTMVPTKKSNGSSVMKDLDDVPLTMLTRELSKKTEDSSSAKYLSYAGAKKTEDAPSYAVEAPRNVPRSRFGGGSEPNASSSTAQNSSSAANGQSSQVNDKIASRDGYRQERQISIYDALHMDGQESASDIREGTGYKRPSRFKKMQEEAARNGTPMVKSRLQATDLDKLPIPKKKRMQAPQVGKPEQNALPKTSQKNDNGYRNAPEKTQNKRRKKNSGPPCKSSGSSYYGPQSSQSSTPDKYESPSRGRRGRESSSYKRDDDRRRKRSKSPPPRERDRYSRDSKFRDDRRRRGSSRSRSRSPSPRGRDYGSSRYRRRSRSRSRSRERSSEHDYRRTERTVSSSRDRDRDPRANRRSSSPDNRDPSKNKGIDKPSDLPELGEVCQNGKIDGSDRFSKKQKISHHADAPPSPGALATFDDDNMFISDSDDDGNILVEEVEDIRFDLDSVPVNEALMMRQVYVTGVNPTVCAEQIEEDFARFGVAVDRDTGFPAIAVFPSQRTHLGRGDACVTFETEEGAQEAVEELNSKNVKNSMIGVRRMDAHTQRILTVQFETVRDTWKCTGTLCRADVSVWNPKCDKCGRKRVFGPSNIKIGAESWLCSICFTANDSFATRCHGCTEALPEVDRSSFYSS</sequence>
<feature type="compositionally biased region" description="Basic and acidic residues" evidence="7">
    <location>
        <begin position="1196"/>
        <end position="1211"/>
    </location>
</feature>
<feature type="region of interest" description="Disordered" evidence="7">
    <location>
        <begin position="43"/>
        <end position="64"/>
    </location>
</feature>
<dbReference type="GO" id="GO:0003723">
    <property type="term" value="F:RNA binding"/>
    <property type="evidence" value="ECO:0007669"/>
    <property type="project" value="UniProtKB-UniRule"/>
</dbReference>
<dbReference type="GO" id="GO:0045892">
    <property type="term" value="P:negative regulation of DNA-templated transcription"/>
    <property type="evidence" value="ECO:0007669"/>
    <property type="project" value="InterPro"/>
</dbReference>
<feature type="compositionally biased region" description="Basic and acidic residues" evidence="7">
    <location>
        <begin position="1159"/>
        <end position="1188"/>
    </location>
</feature>
<feature type="compositionally biased region" description="Polar residues" evidence="7">
    <location>
        <begin position="379"/>
        <end position="394"/>
    </location>
</feature>
<feature type="compositionally biased region" description="Basic residues" evidence="7">
    <location>
        <begin position="270"/>
        <end position="281"/>
    </location>
</feature>
<feature type="compositionally biased region" description="Polar residues" evidence="7">
    <location>
        <begin position="588"/>
        <end position="598"/>
    </location>
</feature>
<keyword evidence="4" id="KW-0539">Nucleus</keyword>
<feature type="compositionally biased region" description="Basic and acidic residues" evidence="7">
    <location>
        <begin position="1076"/>
        <end position="1099"/>
    </location>
</feature>
<evidence type="ECO:0008006" key="14">
    <source>
        <dbReference type="Google" id="ProtNLM"/>
    </source>
</evidence>
<feature type="compositionally biased region" description="Basic and acidic residues" evidence="7">
    <location>
        <begin position="668"/>
        <end position="679"/>
    </location>
</feature>
<feature type="compositionally biased region" description="Low complexity" evidence="7">
    <location>
        <begin position="1059"/>
        <end position="1073"/>
    </location>
</feature>
<evidence type="ECO:0000256" key="3">
    <source>
        <dbReference type="ARBA" id="ARBA00022833"/>
    </source>
</evidence>
<dbReference type="EMBL" id="QXFV01000168">
    <property type="protein sequence ID" value="KAE9047412.1"/>
    <property type="molecule type" value="Genomic_DNA"/>
</dbReference>
<dbReference type="InterPro" id="IPR035979">
    <property type="entry name" value="RBD_domain_sf"/>
</dbReference>
<organism evidence="10 12">
    <name type="scientific">Phytophthora rubi</name>
    <dbReference type="NCBI Taxonomy" id="129364"/>
    <lineage>
        <taxon>Eukaryota</taxon>
        <taxon>Sar</taxon>
        <taxon>Stramenopiles</taxon>
        <taxon>Oomycota</taxon>
        <taxon>Peronosporomycetes</taxon>
        <taxon>Peronosporales</taxon>
        <taxon>Peronosporaceae</taxon>
        <taxon>Phytophthora</taxon>
    </lineage>
</organism>
<dbReference type="PROSITE" id="PS50102">
    <property type="entry name" value="RRM"/>
    <property type="match status" value="1"/>
</dbReference>
<dbReference type="PROSITE" id="PS01358">
    <property type="entry name" value="ZF_RANBP2_1"/>
    <property type="match status" value="1"/>
</dbReference>
<name>A0A6A3P172_9STRA</name>
<evidence type="ECO:0000313" key="12">
    <source>
        <dbReference type="Proteomes" id="UP000429607"/>
    </source>
</evidence>
<evidence type="ECO:0000313" key="10">
    <source>
        <dbReference type="EMBL" id="KAE9047412.1"/>
    </source>
</evidence>
<keyword evidence="5" id="KW-0694">RNA-binding</keyword>
<feature type="region of interest" description="Disordered" evidence="7">
    <location>
        <begin position="174"/>
        <end position="256"/>
    </location>
</feature>
<evidence type="ECO:0000313" key="13">
    <source>
        <dbReference type="Proteomes" id="UP000434957"/>
    </source>
</evidence>
<dbReference type="SMART" id="SM00360">
    <property type="entry name" value="RRM"/>
    <property type="match status" value="1"/>
</dbReference>
<evidence type="ECO:0000313" key="11">
    <source>
        <dbReference type="EMBL" id="KAE9352921.1"/>
    </source>
</evidence>
<dbReference type="InterPro" id="IPR012677">
    <property type="entry name" value="Nucleotide-bd_a/b_plait_sf"/>
</dbReference>
<evidence type="ECO:0000256" key="2">
    <source>
        <dbReference type="ARBA" id="ARBA00022771"/>
    </source>
</evidence>
<keyword evidence="1" id="KW-0479">Metal-binding</keyword>
<dbReference type="Gene3D" id="3.30.70.330">
    <property type="match status" value="1"/>
</dbReference>
<feature type="compositionally biased region" description="Polar residues" evidence="7">
    <location>
        <begin position="207"/>
        <end position="230"/>
    </location>
</feature>
<feature type="compositionally biased region" description="Basic and acidic residues" evidence="7">
    <location>
        <begin position="955"/>
        <end position="971"/>
    </location>
</feature>
<dbReference type="SUPFAM" id="SSF54928">
    <property type="entry name" value="RNA-binding domain, RBD"/>
    <property type="match status" value="1"/>
</dbReference>
<feature type="region of interest" description="Disordered" evidence="7">
    <location>
        <begin position="578"/>
        <end position="852"/>
    </location>
</feature>
<comment type="caution">
    <text evidence="10">The sequence shown here is derived from an EMBL/GenBank/DDBJ whole genome shotgun (WGS) entry which is preliminary data.</text>
</comment>
<dbReference type="InterPro" id="IPR039778">
    <property type="entry name" value="PDCD4"/>
</dbReference>
<evidence type="ECO:0000256" key="4">
    <source>
        <dbReference type="ARBA" id="ARBA00023242"/>
    </source>
</evidence>
<dbReference type="PANTHER" id="PTHR12626:SF0">
    <property type="entry name" value="PROGRAMMED CELL DEATH PROTEIN 4"/>
    <property type="match status" value="1"/>
</dbReference>
<feature type="compositionally biased region" description="Polar residues" evidence="7">
    <location>
        <begin position="767"/>
        <end position="783"/>
    </location>
</feature>
<dbReference type="Proteomes" id="UP000434957">
    <property type="component" value="Unassembled WGS sequence"/>
</dbReference>
<evidence type="ECO:0000259" key="9">
    <source>
        <dbReference type="PROSITE" id="PS50199"/>
    </source>
</evidence>
<feature type="domain" description="RanBP2-type" evidence="9">
    <location>
        <begin position="1427"/>
        <end position="1458"/>
    </location>
</feature>
<feature type="compositionally biased region" description="Acidic residues" evidence="7">
    <location>
        <begin position="304"/>
        <end position="344"/>
    </location>
</feature>
<dbReference type="GO" id="GO:0008270">
    <property type="term" value="F:zinc ion binding"/>
    <property type="evidence" value="ECO:0007669"/>
    <property type="project" value="UniProtKB-KW"/>
</dbReference>
<feature type="compositionally biased region" description="Polar residues" evidence="7">
    <location>
        <begin position="486"/>
        <end position="505"/>
    </location>
</feature>
<feature type="compositionally biased region" description="Polar residues" evidence="7">
    <location>
        <begin position="835"/>
        <end position="849"/>
    </location>
</feature>
<dbReference type="PROSITE" id="PS50199">
    <property type="entry name" value="ZF_RANBP2_2"/>
    <property type="match status" value="1"/>
</dbReference>
<evidence type="ECO:0000259" key="8">
    <source>
        <dbReference type="PROSITE" id="PS50102"/>
    </source>
</evidence>
<feature type="compositionally biased region" description="Basic and acidic residues" evidence="7">
    <location>
        <begin position="180"/>
        <end position="194"/>
    </location>
</feature>
<dbReference type="Pfam" id="PF00076">
    <property type="entry name" value="RRM_1"/>
    <property type="match status" value="1"/>
</dbReference>
<feature type="region of interest" description="Disordered" evidence="7">
    <location>
        <begin position="122"/>
        <end position="152"/>
    </location>
</feature>
<dbReference type="Proteomes" id="UP000429607">
    <property type="component" value="Unassembled WGS sequence"/>
</dbReference>
<evidence type="ECO:0000256" key="5">
    <source>
        <dbReference type="PROSITE-ProRule" id="PRU00176"/>
    </source>
</evidence>
<feature type="compositionally biased region" description="Acidic residues" evidence="7">
    <location>
        <begin position="630"/>
        <end position="656"/>
    </location>
</feature>
<feature type="compositionally biased region" description="Basic residues" evidence="7">
    <location>
        <begin position="365"/>
        <end position="376"/>
    </location>
</feature>
<dbReference type="EMBL" id="QXFT01000153">
    <property type="protein sequence ID" value="KAE9352921.1"/>
    <property type="molecule type" value="Genomic_DNA"/>
</dbReference>
<dbReference type="PANTHER" id="PTHR12626">
    <property type="entry name" value="PROGRAMMED CELL DEATH 4"/>
    <property type="match status" value="1"/>
</dbReference>
<proteinExistence type="predicted"/>
<reference evidence="10 12" key="1">
    <citation type="submission" date="2018-09" db="EMBL/GenBank/DDBJ databases">
        <title>Genomic investigation of the strawberry pathogen Phytophthora fragariae indicates pathogenicity is determined by transcriptional variation in three key races.</title>
        <authorList>
            <person name="Adams T.M."/>
            <person name="Armitage A.D."/>
            <person name="Sobczyk M.K."/>
            <person name="Bates H.J."/>
            <person name="Dunwell J.M."/>
            <person name="Nellist C.F."/>
            <person name="Harrison R.J."/>
        </authorList>
    </citation>
    <scope>NUCLEOTIDE SEQUENCE [LARGE SCALE GENOMIC DNA]</scope>
    <source>
        <strain evidence="10 12">SCRP249</strain>
        <strain evidence="11 13">SCRP333</strain>
    </source>
</reference>
<feature type="compositionally biased region" description="Basic and acidic residues" evidence="7">
    <location>
        <begin position="937"/>
        <end position="947"/>
    </location>
</feature>
<feature type="region of interest" description="Disordered" evidence="7">
    <location>
        <begin position="883"/>
        <end position="1250"/>
    </location>
</feature>
<evidence type="ECO:0000256" key="7">
    <source>
        <dbReference type="SAM" id="MobiDB-lite"/>
    </source>
</evidence>
<feature type="region of interest" description="Disordered" evidence="7">
    <location>
        <begin position="268"/>
        <end position="552"/>
    </location>
</feature>
<evidence type="ECO:0000256" key="6">
    <source>
        <dbReference type="PROSITE-ProRule" id="PRU00322"/>
    </source>
</evidence>
<dbReference type="InterPro" id="IPR001876">
    <property type="entry name" value="Znf_RanBP2"/>
</dbReference>
<feature type="compositionally biased region" description="Basic residues" evidence="7">
    <location>
        <begin position="1149"/>
        <end position="1158"/>
    </location>
</feature>
<feature type="compositionally biased region" description="Low complexity" evidence="7">
    <location>
        <begin position="913"/>
        <end position="932"/>
    </location>
</feature>
<protein>
    <recommendedName>
        <fullName evidence="14">RRM domain-containing protein</fullName>
    </recommendedName>
</protein>
<feature type="compositionally biased region" description="Basic residues" evidence="7">
    <location>
        <begin position="349"/>
        <end position="358"/>
    </location>
</feature>